<dbReference type="Pfam" id="PF00480">
    <property type="entry name" value="ROK"/>
    <property type="match status" value="1"/>
</dbReference>
<organism evidence="3 4">
    <name type="scientific">Lacrimispora amygdalina</name>
    <dbReference type="NCBI Taxonomy" id="253257"/>
    <lineage>
        <taxon>Bacteria</taxon>
        <taxon>Bacillati</taxon>
        <taxon>Bacillota</taxon>
        <taxon>Clostridia</taxon>
        <taxon>Lachnospirales</taxon>
        <taxon>Lachnospiraceae</taxon>
        <taxon>Lacrimispora</taxon>
    </lineage>
</organism>
<dbReference type="InterPro" id="IPR008928">
    <property type="entry name" value="6-hairpin_glycosidase_sf"/>
</dbReference>
<accession>A0ABQ5M677</accession>
<reference evidence="3 4" key="1">
    <citation type="journal article" date="2024" name="Int. J. Syst. Evol. Microbiol.">
        <title>Lacrimispora brassicae sp. nov. isolated from fermented cabbage, and proposal of Clostridium indicum Gundawar et al. 2019 and Clostridium methoxybenzovorans Mechichi et al. 1999 as heterotypic synonyms of Lacrimispora amygdalina (Parshina et al. 2003) Haas and Blanchard 2020 and Lacrimispora indolis (McClung and McCoy 1957) Haas and Blanchard 2020, respectively.</title>
        <authorList>
            <person name="Kobayashi H."/>
            <person name="Tanizawa Y."/>
            <person name="Sakamoto M."/>
            <person name="Ohkuma M."/>
            <person name="Tohno M."/>
        </authorList>
    </citation>
    <scope>NUCLEOTIDE SEQUENCE [LARGE SCALE GENOMIC DNA]</scope>
    <source>
        <strain evidence="3 4">DSM 12857</strain>
    </source>
</reference>
<name>A0ABQ5M677_9FIRM</name>
<dbReference type="Proteomes" id="UP001419084">
    <property type="component" value="Unassembled WGS sequence"/>
</dbReference>
<dbReference type="InterPro" id="IPR035895">
    <property type="entry name" value="HPr-like_sf"/>
</dbReference>
<evidence type="ECO:0000313" key="3">
    <source>
        <dbReference type="EMBL" id="GLB30430.1"/>
    </source>
</evidence>
<dbReference type="SUPFAM" id="SSF53067">
    <property type="entry name" value="Actin-like ATPase domain"/>
    <property type="match status" value="1"/>
</dbReference>
<dbReference type="Gene3D" id="3.30.420.40">
    <property type="match status" value="2"/>
</dbReference>
<proteinExistence type="inferred from homology"/>
<dbReference type="RefSeq" id="WP_205692766.1">
    <property type="nucleotide sequence ID" value="NZ_BRPJ01000037.1"/>
</dbReference>
<feature type="domain" description="HPr" evidence="2">
    <location>
        <begin position="417"/>
        <end position="476"/>
    </location>
</feature>
<evidence type="ECO:0000256" key="1">
    <source>
        <dbReference type="ARBA" id="ARBA00006479"/>
    </source>
</evidence>
<dbReference type="Gene3D" id="1.50.10.10">
    <property type="match status" value="1"/>
</dbReference>
<dbReference type="InterPro" id="IPR000600">
    <property type="entry name" value="ROK"/>
</dbReference>
<dbReference type="Gene3D" id="3.30.1340.10">
    <property type="entry name" value="HPr-like"/>
    <property type="match status" value="1"/>
</dbReference>
<dbReference type="InterPro" id="IPR043129">
    <property type="entry name" value="ATPase_NBD"/>
</dbReference>
<dbReference type="InterPro" id="IPR000032">
    <property type="entry name" value="HPr-like"/>
</dbReference>
<evidence type="ECO:0000313" key="4">
    <source>
        <dbReference type="Proteomes" id="UP001419084"/>
    </source>
</evidence>
<comment type="caution">
    <text evidence="3">The sequence shown here is derived from an EMBL/GenBank/DDBJ whole genome shotgun (WGS) entry which is preliminary data.</text>
</comment>
<keyword evidence="4" id="KW-1185">Reference proteome</keyword>
<sequence>MRLRSYGLVTPYMNHHYVEALILCGEKKMAVDYMKFYWGGMLSQGADTIWELYNPENPEESPYGSSAVNAIAMPGTVFRPTCCENWRRRKRQMEYLVIDAGGTFIKYALMNEGGKIIEKGKVKTTVYKSDGLEDYLETLHSIYRKYEGRAEGIAMSAPGILDSETGYCYTGGKLSCVSGHNMVELLQERCKVPVTIENDGKCAALAEKWMGSLKDVKNGIVLVLGTAVGGGLIIDGKIYKGNHFSAGEFSYMAVSDENLDQMTGYWGTTGGTPALVKAVSEETGIPKEELDGIRIFEMAEQGNPQVLKGLDRFTKQLAVRIYNLQVLFDAELVAIGGGISKQPLLIEYVRKHVERFCNENPLRKLSPFLPTPEVTACRYFNDSNLIGALYHYMKKNKIGRLNIVKKTVYIPTAANVQEFNRICSHFDCEMDLSQSKYMVDAKSIMGIFSLNLEETLELTAYTDEEEEVEKAFEKFLVKTS</sequence>
<dbReference type="Pfam" id="PF00381">
    <property type="entry name" value="PTS-HPr"/>
    <property type="match status" value="1"/>
</dbReference>
<dbReference type="PANTHER" id="PTHR18964">
    <property type="entry name" value="ROK (REPRESSOR, ORF, KINASE) FAMILY"/>
    <property type="match status" value="1"/>
</dbReference>
<dbReference type="SUPFAM" id="SSF48208">
    <property type="entry name" value="Six-hairpin glycosidases"/>
    <property type="match status" value="1"/>
</dbReference>
<dbReference type="EMBL" id="BRPJ01000037">
    <property type="protein sequence ID" value="GLB30430.1"/>
    <property type="molecule type" value="Genomic_DNA"/>
</dbReference>
<dbReference type="InterPro" id="IPR012341">
    <property type="entry name" value="6hp_glycosidase-like_sf"/>
</dbReference>
<evidence type="ECO:0000259" key="2">
    <source>
        <dbReference type="Pfam" id="PF00381"/>
    </source>
</evidence>
<dbReference type="SUPFAM" id="SSF55594">
    <property type="entry name" value="HPr-like"/>
    <property type="match status" value="1"/>
</dbReference>
<comment type="similarity">
    <text evidence="1">Belongs to the ROK (NagC/XylR) family.</text>
</comment>
<protein>
    <recommendedName>
        <fullName evidence="2">HPr domain-containing protein</fullName>
    </recommendedName>
</protein>
<gene>
    <name evidence="3" type="ORF">LAD12857_23530</name>
</gene>
<dbReference type="CDD" id="cd24152">
    <property type="entry name" value="ASKHA_NBD_ROK-like"/>
    <property type="match status" value="1"/>
</dbReference>
<dbReference type="PANTHER" id="PTHR18964:SF170">
    <property type="entry name" value="SUGAR KINASE"/>
    <property type="match status" value="1"/>
</dbReference>